<proteinExistence type="predicted"/>
<dbReference type="EMBL" id="LHPG02000009">
    <property type="protein sequence ID" value="PRW55997.1"/>
    <property type="molecule type" value="Genomic_DNA"/>
</dbReference>
<feature type="region of interest" description="Disordered" evidence="1">
    <location>
        <begin position="210"/>
        <end position="236"/>
    </location>
</feature>
<feature type="region of interest" description="Disordered" evidence="1">
    <location>
        <begin position="1"/>
        <end position="46"/>
    </location>
</feature>
<dbReference type="InterPro" id="IPR007052">
    <property type="entry name" value="CS_dom"/>
</dbReference>
<feature type="compositionally biased region" description="Low complexity" evidence="1">
    <location>
        <begin position="1"/>
        <end position="30"/>
    </location>
</feature>
<dbReference type="PROSITE" id="PS50076">
    <property type="entry name" value="DNAJ_2"/>
    <property type="match status" value="1"/>
</dbReference>
<organism evidence="4 5">
    <name type="scientific">Chlorella sorokiniana</name>
    <name type="common">Freshwater green alga</name>
    <dbReference type="NCBI Taxonomy" id="3076"/>
    <lineage>
        <taxon>Eukaryota</taxon>
        <taxon>Viridiplantae</taxon>
        <taxon>Chlorophyta</taxon>
        <taxon>core chlorophytes</taxon>
        <taxon>Trebouxiophyceae</taxon>
        <taxon>Chlorellales</taxon>
        <taxon>Chlorellaceae</taxon>
        <taxon>Chlorella clade</taxon>
        <taxon>Chlorella</taxon>
    </lineage>
</organism>
<reference evidence="4 5" key="1">
    <citation type="journal article" date="2018" name="Plant J.">
        <title>Genome sequences of Chlorella sorokiniana UTEX 1602 and Micractinium conductrix SAG 241.80: implications to maltose excretion by a green alga.</title>
        <authorList>
            <person name="Arriola M.B."/>
            <person name="Velmurugan N."/>
            <person name="Zhang Y."/>
            <person name="Plunkett M.H."/>
            <person name="Hondzo H."/>
            <person name="Barney B.M."/>
        </authorList>
    </citation>
    <scope>NUCLEOTIDE SEQUENCE [LARGE SCALE GENOMIC DNA]</scope>
    <source>
        <strain evidence="5">UTEX 1602</strain>
    </source>
</reference>
<name>A0A2P6TPN4_CHLSO</name>
<dbReference type="Pfam" id="PF11326">
    <property type="entry name" value="PANTS-like"/>
    <property type="match status" value="1"/>
</dbReference>
<feature type="compositionally biased region" description="Basic and acidic residues" evidence="1">
    <location>
        <begin position="210"/>
        <end position="223"/>
    </location>
</feature>
<dbReference type="InterPro" id="IPR021475">
    <property type="entry name" value="Pants/Emi1-like"/>
</dbReference>
<dbReference type="OrthoDB" id="445556at2759"/>
<dbReference type="SUPFAM" id="SSF46565">
    <property type="entry name" value="Chaperone J-domain"/>
    <property type="match status" value="1"/>
</dbReference>
<dbReference type="SUPFAM" id="SSF49764">
    <property type="entry name" value="HSP20-like chaperones"/>
    <property type="match status" value="1"/>
</dbReference>
<dbReference type="CDD" id="cd06257">
    <property type="entry name" value="DnaJ"/>
    <property type="match status" value="1"/>
</dbReference>
<feature type="domain" description="J" evidence="2">
    <location>
        <begin position="265"/>
        <end position="326"/>
    </location>
</feature>
<dbReference type="PANTHER" id="PTHR28052">
    <property type="entry name" value="UPF0545 PROTEIN C22ORF39"/>
    <property type="match status" value="1"/>
</dbReference>
<evidence type="ECO:0000259" key="2">
    <source>
        <dbReference type="PROSITE" id="PS50076"/>
    </source>
</evidence>
<dbReference type="InterPro" id="IPR018253">
    <property type="entry name" value="DnaJ_domain_CS"/>
</dbReference>
<protein>
    <submittedName>
        <fullName evidence="4">Heat shock</fullName>
    </submittedName>
</protein>
<dbReference type="InterPro" id="IPR036869">
    <property type="entry name" value="J_dom_sf"/>
</dbReference>
<evidence type="ECO:0000313" key="4">
    <source>
        <dbReference type="EMBL" id="PRW55997.1"/>
    </source>
</evidence>
<evidence type="ECO:0000259" key="3">
    <source>
        <dbReference type="PROSITE" id="PS51203"/>
    </source>
</evidence>
<dbReference type="PRINTS" id="PR00625">
    <property type="entry name" value="JDOMAIN"/>
</dbReference>
<sequence length="786" mass="88429">MSDPAAAAAAAAAAPSSSEPGGSEAASASGGVRGSGGANDSSSVRVGEENKDSCVPKFDALWFCYSPAYQLQQYYVYGEVDDCFSKWTAFFDCLKKKTKYKEEVLAAEAEAKHPLWDIRTHAEAEHFWKREFGHLNGEQPEDAADGAHHTAGKATLVFAARLPSLTASLEQPLAPPKPRQLPAPSTMKWPAFKAAPGSLEAIREEIKHNKLNDGPAPKEDLTHLPKPVQQPQQSSGLAFGAHRRDMGRARDADPWQQVEDLDGTQHYTTLGVERTASAEEIKKAYRQLAKQHHPDKGGDPAVFARVQAAFEVLIDPKQRAVYDTWAKELQYRYVRSTAASGVAGQGGEDILLDEFDKMGLHCDPATQLVVTCEVCRRPATKECWTCGMHICEFCTLKRHWKGSFPLHWPLVNSNHMRDRLGKAEMERKRIADADRLALQDPNHRSKAELQDIRTFKEAATELAALSDAKLRYDLRLAKFYMWAQTPTTVFLACRVPTGYEDRELVIECTQSGLLMQAEDSPPLIDRMFEHLVDGNRPIETFRTKDNRMCVLSIPKAELGEHWGCLFRGDSYGARCMQPPYTLSETEDDVIMEIELPFWIDPEDVAVRFGEQELEVSVRNTLHLRRTYWRNREEEDRRQDYCVLLQQECVWSLEEDTNAAGERCKLLMLTLARPELTEEEVTFKKGKRQDNRAANRPGSLHKKGYRFFTDDEDMYGLEDMLQALCIMEAGRTWVPAKPWEPLEEGKWVTDPRLLSAEVQRLLGRFQEQQQQVAAGVEAAAGQAAEAG</sequence>
<evidence type="ECO:0000256" key="1">
    <source>
        <dbReference type="SAM" id="MobiDB-lite"/>
    </source>
</evidence>
<accession>A0A2P6TPN4</accession>
<dbReference type="Gene3D" id="2.60.40.790">
    <property type="match status" value="2"/>
</dbReference>
<dbReference type="AlphaFoldDB" id="A0A2P6TPN4"/>
<dbReference type="Gene3D" id="1.10.287.110">
    <property type="entry name" value="DnaJ domain"/>
    <property type="match status" value="1"/>
</dbReference>
<keyword evidence="5" id="KW-1185">Reference proteome</keyword>
<dbReference type="Pfam" id="PF00226">
    <property type="entry name" value="DnaJ"/>
    <property type="match status" value="1"/>
</dbReference>
<dbReference type="PROSITE" id="PS51203">
    <property type="entry name" value="CS"/>
    <property type="match status" value="1"/>
</dbReference>
<gene>
    <name evidence="4" type="ORF">C2E21_5073</name>
</gene>
<evidence type="ECO:0000313" key="5">
    <source>
        <dbReference type="Proteomes" id="UP000239899"/>
    </source>
</evidence>
<dbReference type="Proteomes" id="UP000239899">
    <property type="component" value="Unassembled WGS sequence"/>
</dbReference>
<dbReference type="InterPro" id="IPR001623">
    <property type="entry name" value="DnaJ_domain"/>
</dbReference>
<dbReference type="InterPro" id="IPR008978">
    <property type="entry name" value="HSP20-like_chaperone"/>
</dbReference>
<dbReference type="SMART" id="SM00271">
    <property type="entry name" value="DnaJ"/>
    <property type="match status" value="1"/>
</dbReference>
<dbReference type="Pfam" id="PF04969">
    <property type="entry name" value="CS"/>
    <property type="match status" value="2"/>
</dbReference>
<comment type="caution">
    <text evidence="4">The sequence shown here is derived from an EMBL/GenBank/DDBJ whole genome shotgun (WGS) entry which is preliminary data.</text>
</comment>
<feature type="domain" description="CS" evidence="3">
    <location>
        <begin position="475"/>
        <end position="566"/>
    </location>
</feature>
<keyword evidence="4" id="KW-0346">Stress response</keyword>
<dbReference type="PANTHER" id="PTHR28052:SF1">
    <property type="entry name" value="UPF0545 PROTEIN C22ORF39"/>
    <property type="match status" value="1"/>
</dbReference>
<dbReference type="PROSITE" id="PS00636">
    <property type="entry name" value="DNAJ_1"/>
    <property type="match status" value="1"/>
</dbReference>
<dbReference type="CDD" id="cd00298">
    <property type="entry name" value="ACD_sHsps_p23-like"/>
    <property type="match status" value="1"/>
</dbReference>